<dbReference type="InterPro" id="IPR006357">
    <property type="entry name" value="HAD-SF_hydro_IIA"/>
</dbReference>
<feature type="active site" description="Nucleophile" evidence="1">
    <location>
        <position position="11"/>
    </location>
</feature>
<reference evidence="4" key="1">
    <citation type="submission" date="2006-10" db="EMBL/GenBank/DDBJ databases">
        <authorList>
            <person name="Amadeo P."/>
            <person name="Zhao Q."/>
            <person name="Wortman J."/>
            <person name="Fraser-Liggett C."/>
            <person name="Carlton J."/>
        </authorList>
    </citation>
    <scope>NUCLEOTIDE SEQUENCE</scope>
    <source>
        <strain evidence="4">G3</strain>
    </source>
</reference>
<evidence type="ECO:0000256" key="1">
    <source>
        <dbReference type="PIRSR" id="PIRSR000915-1"/>
    </source>
</evidence>
<dbReference type="KEGG" id="tva:4774613"/>
<feature type="active site" description="Proton donor" evidence="1">
    <location>
        <position position="13"/>
    </location>
</feature>
<keyword evidence="5" id="KW-1185">Reference proteome</keyword>
<dbReference type="OMA" id="PPMHRET"/>
<dbReference type="FunFam" id="3.40.50.1000:FF:000280">
    <property type="entry name" value="HAD-superfamily hydrolase, subfamily IIA containing protein"/>
    <property type="match status" value="1"/>
</dbReference>
<feature type="binding site" evidence="3">
    <location>
        <position position="11"/>
    </location>
    <ligand>
        <name>Mg(2+)</name>
        <dbReference type="ChEBI" id="CHEBI:18420"/>
    </ligand>
</feature>
<dbReference type="eggNOG" id="KOG2882">
    <property type="taxonomic scope" value="Eukaryota"/>
</dbReference>
<keyword evidence="4" id="KW-0378">Hydrolase</keyword>
<dbReference type="GO" id="GO:0005737">
    <property type="term" value="C:cytoplasm"/>
    <property type="evidence" value="ECO:0000318"/>
    <property type="project" value="GO_Central"/>
</dbReference>
<evidence type="ECO:0000256" key="2">
    <source>
        <dbReference type="PIRSR" id="PIRSR000915-2"/>
    </source>
</evidence>
<dbReference type="VEuPathDB" id="TrichDB:TVAGG3_0376450"/>
<evidence type="ECO:0000256" key="3">
    <source>
        <dbReference type="PIRSR" id="PIRSR000915-3"/>
    </source>
</evidence>
<name>A2DSM2_TRIV3</name>
<dbReference type="GO" id="GO:0016791">
    <property type="term" value="F:phosphatase activity"/>
    <property type="evidence" value="ECO:0000318"/>
    <property type="project" value="GO_Central"/>
</dbReference>
<dbReference type="OrthoDB" id="413953at2759"/>
<dbReference type="NCBIfam" id="TIGR01460">
    <property type="entry name" value="HAD-SF-IIA"/>
    <property type="match status" value="1"/>
</dbReference>
<dbReference type="RefSeq" id="XP_001328825.1">
    <property type="nucleotide sequence ID" value="XM_001328790.1"/>
</dbReference>
<dbReference type="PIRSF" id="PIRSF000915">
    <property type="entry name" value="PGP-type_phosphatase"/>
    <property type="match status" value="1"/>
</dbReference>
<feature type="binding site" evidence="3">
    <location>
        <position position="13"/>
    </location>
    <ligand>
        <name>Mg(2+)</name>
        <dbReference type="ChEBI" id="CHEBI:18420"/>
    </ligand>
</feature>
<keyword evidence="3" id="KW-0479">Metal-binding</keyword>
<dbReference type="PANTHER" id="PTHR19288">
    <property type="entry name" value="4-NITROPHENYLPHOSPHATASE-RELATED"/>
    <property type="match status" value="1"/>
</dbReference>
<dbReference type="Proteomes" id="UP000001542">
    <property type="component" value="Unassembled WGS sequence"/>
</dbReference>
<keyword evidence="3" id="KW-0460">Magnesium</keyword>
<sequence length="275" mass="30135">MSGIPKVLLLDGDGVIWIDNQPIKGAIDALNRIRKLGVRLVLVTNNCSKTREQYLKQLEKLGLQGFEVEDVFSSGFATAKYLQHNNIHKVFVCGFDGLMQELSQHGIEVHNMKTDPEPQPAEAVIVSKSESLSHADISRGIYIIKNFGAKLIGTNPDPNFPMAGGILICGSGACVRAFEVAVNQDATVIGKPNKPMFDTVLLTLGVTKDDVVMVGDRMITDIAFASQNGARSILVLSGIDTRDDVLKYPEQDRPTWIHPSLVEVADMFEEMAKKQ</sequence>
<dbReference type="GO" id="GO:0046872">
    <property type="term" value="F:metal ion binding"/>
    <property type="evidence" value="ECO:0007669"/>
    <property type="project" value="UniProtKB-KW"/>
</dbReference>
<feature type="binding site" evidence="3">
    <location>
        <position position="216"/>
    </location>
    <ligand>
        <name>Mg(2+)</name>
        <dbReference type="ChEBI" id="CHEBI:18420"/>
    </ligand>
</feature>
<accession>A2DSM2</accession>
<dbReference type="SUPFAM" id="SSF56784">
    <property type="entry name" value="HAD-like"/>
    <property type="match status" value="1"/>
</dbReference>
<dbReference type="Pfam" id="PF13344">
    <property type="entry name" value="Hydrolase_6"/>
    <property type="match status" value="1"/>
</dbReference>
<dbReference type="InParanoid" id="A2DSM2"/>
<dbReference type="VEuPathDB" id="TrichDB:TVAG_434390"/>
<evidence type="ECO:0000313" key="4">
    <source>
        <dbReference type="EMBL" id="EAY16602.1"/>
    </source>
</evidence>
<protein>
    <submittedName>
        <fullName evidence="4">Haloacid dehalogenase-like hydrolase family protein</fullName>
    </submittedName>
</protein>
<feature type="binding site" evidence="2">
    <location>
        <position position="191"/>
    </location>
    <ligand>
        <name>substrate</name>
    </ligand>
</feature>
<gene>
    <name evidence="4" type="ORF">TVAG_434390</name>
</gene>
<comment type="cofactor">
    <cofactor evidence="3">
        <name>Mg(2+)</name>
        <dbReference type="ChEBI" id="CHEBI:18420"/>
    </cofactor>
    <text evidence="3">Divalent metal ions. Mg(2+) is the most effective.</text>
</comment>
<dbReference type="PANTHER" id="PTHR19288:SF93">
    <property type="entry name" value="FI11325P-RELATED"/>
    <property type="match status" value="1"/>
</dbReference>
<dbReference type="InterPro" id="IPR036412">
    <property type="entry name" value="HAD-like_sf"/>
</dbReference>
<dbReference type="SMR" id="A2DSM2"/>
<reference evidence="4" key="2">
    <citation type="journal article" date="2007" name="Science">
        <title>Draft genome sequence of the sexually transmitted pathogen Trichomonas vaginalis.</title>
        <authorList>
            <person name="Carlton J.M."/>
            <person name="Hirt R.P."/>
            <person name="Silva J.C."/>
            <person name="Delcher A.L."/>
            <person name="Schatz M."/>
            <person name="Zhao Q."/>
            <person name="Wortman J.R."/>
            <person name="Bidwell S.L."/>
            <person name="Alsmark U.C.M."/>
            <person name="Besteiro S."/>
            <person name="Sicheritz-Ponten T."/>
            <person name="Noel C.J."/>
            <person name="Dacks J.B."/>
            <person name="Foster P.G."/>
            <person name="Simillion C."/>
            <person name="Van de Peer Y."/>
            <person name="Miranda-Saavedra D."/>
            <person name="Barton G.J."/>
            <person name="Westrop G.D."/>
            <person name="Mueller S."/>
            <person name="Dessi D."/>
            <person name="Fiori P.L."/>
            <person name="Ren Q."/>
            <person name="Paulsen I."/>
            <person name="Zhang H."/>
            <person name="Bastida-Corcuera F.D."/>
            <person name="Simoes-Barbosa A."/>
            <person name="Brown M.T."/>
            <person name="Hayes R.D."/>
            <person name="Mukherjee M."/>
            <person name="Okumura C.Y."/>
            <person name="Schneider R."/>
            <person name="Smith A.J."/>
            <person name="Vanacova S."/>
            <person name="Villalvazo M."/>
            <person name="Haas B.J."/>
            <person name="Pertea M."/>
            <person name="Feldblyum T.V."/>
            <person name="Utterback T.R."/>
            <person name="Shu C.L."/>
            <person name="Osoegawa K."/>
            <person name="de Jong P.J."/>
            <person name="Hrdy I."/>
            <person name="Horvathova L."/>
            <person name="Zubacova Z."/>
            <person name="Dolezal P."/>
            <person name="Malik S.B."/>
            <person name="Logsdon J.M. Jr."/>
            <person name="Henze K."/>
            <person name="Gupta A."/>
            <person name="Wang C.C."/>
            <person name="Dunne R.L."/>
            <person name="Upcroft J.A."/>
            <person name="Upcroft P."/>
            <person name="White O."/>
            <person name="Salzberg S.L."/>
            <person name="Tang P."/>
            <person name="Chiu C.-H."/>
            <person name="Lee Y.-S."/>
            <person name="Embley T.M."/>
            <person name="Coombs G.H."/>
            <person name="Mottram J.C."/>
            <person name="Tachezy J."/>
            <person name="Fraser-Liggett C.M."/>
            <person name="Johnson P.J."/>
        </authorList>
    </citation>
    <scope>NUCLEOTIDE SEQUENCE [LARGE SCALE GENOMIC DNA]</scope>
    <source>
        <strain evidence="4">G3</strain>
    </source>
</reference>
<organism evidence="4 5">
    <name type="scientific">Trichomonas vaginalis (strain ATCC PRA-98 / G3)</name>
    <dbReference type="NCBI Taxonomy" id="412133"/>
    <lineage>
        <taxon>Eukaryota</taxon>
        <taxon>Metamonada</taxon>
        <taxon>Parabasalia</taxon>
        <taxon>Trichomonadida</taxon>
        <taxon>Trichomonadidae</taxon>
        <taxon>Trichomonas</taxon>
    </lineage>
</organism>
<dbReference type="STRING" id="5722.A2DSM2"/>
<evidence type="ECO:0000313" key="5">
    <source>
        <dbReference type="Proteomes" id="UP000001542"/>
    </source>
</evidence>
<dbReference type="AlphaFoldDB" id="A2DSM2"/>
<proteinExistence type="predicted"/>
<dbReference type="EMBL" id="DS113240">
    <property type="protein sequence ID" value="EAY16602.1"/>
    <property type="molecule type" value="Genomic_DNA"/>
</dbReference>
<dbReference type="InterPro" id="IPR023214">
    <property type="entry name" value="HAD_sf"/>
</dbReference>
<dbReference type="Pfam" id="PF13242">
    <property type="entry name" value="Hydrolase_like"/>
    <property type="match status" value="1"/>
</dbReference>
<dbReference type="Gene3D" id="3.40.50.1000">
    <property type="entry name" value="HAD superfamily/HAD-like"/>
    <property type="match status" value="2"/>
</dbReference>